<evidence type="ECO:0000259" key="8">
    <source>
        <dbReference type="PROSITE" id="PS51022"/>
    </source>
</evidence>
<dbReference type="InterPro" id="IPR001478">
    <property type="entry name" value="PDZ"/>
</dbReference>
<dbReference type="PANTHER" id="PTHR23119">
    <property type="entry name" value="DISCS LARGE"/>
    <property type="match status" value="1"/>
</dbReference>
<dbReference type="GO" id="GO:0045197">
    <property type="term" value="P:establishment or maintenance of epithelial cell apical/basal polarity"/>
    <property type="evidence" value="ECO:0007669"/>
    <property type="project" value="TreeGrafter"/>
</dbReference>
<dbReference type="PANTHER" id="PTHR23119:SF51">
    <property type="entry name" value="DISKS LARGE 1 TUMOR SUPPRESSOR PROTEIN"/>
    <property type="match status" value="1"/>
</dbReference>
<keyword evidence="2 4" id="KW-0728">SH3 domain</keyword>
<evidence type="ECO:0000256" key="5">
    <source>
        <dbReference type="SAM" id="MobiDB-lite"/>
    </source>
</evidence>
<evidence type="ECO:0000256" key="2">
    <source>
        <dbReference type="ARBA" id="ARBA00022443"/>
    </source>
</evidence>
<dbReference type="SMART" id="SM00569">
    <property type="entry name" value="L27"/>
    <property type="match status" value="1"/>
</dbReference>
<dbReference type="InterPro" id="IPR036028">
    <property type="entry name" value="SH3-like_dom_sf"/>
</dbReference>
<evidence type="ECO:0000313" key="9">
    <source>
        <dbReference type="EMBL" id="KAK2573330.1"/>
    </source>
</evidence>
<keyword evidence="10" id="KW-1185">Reference proteome</keyword>
<sequence>MPVRKEDANRALELLEGYYEKLNKPQDRALRTAIERVIRIFQSHLFLALLDIQEFYETTLLDDSKTTDQKALETDEAVQRWESNPPVELPPSYPEHGEVLSPCVKFKHLLYWAITSVLNGETNPSLMITSNISQSVHQESFQKVQGKTTSETVNVDGVLENGLEESPDYQYVDIVLERGTTGLGFSIGGGTDNPHVDNDYGIYITRIIKGGAAAEDGRLNVGDCIVAVNDSSTVNVTHQQVVDALKAAGGLGFSIAGGKGNQHIPNDDSIYITKIIDGGAAQQDGRLQVGDKIIRKTQDRVVIVVARVGMSLTESPAVPPPCYKDAVQSSLPLPQSAPQEEYDMKTNLLPMPIQILKEDTLPNEHTNSLKKPQAPAVPEDDGFTRFSVIITFHESLLYFANVNDTDLQEATHEKAAAALKGAGTTVTIIAQYKPEEYNQFEAKIHDIREKMMNSGSPGTLRTSVKRQLYVRALFDYDKTKDSGLPSQGLSFKYGDILHVTNASDDEWWQARRLNALGEEEGRGVIPSKRRQCFPFRVERREKSRMKTVKFSRNSEENKTKTSFNDGSGGRKRSFKFSKRLPFFKKDSENEQTSDVEPSYTSNASDSESSCSAKAEENILSYEAVVQHELQYTRPVIVLGPLKDRINDDLISEFPDKFGSCVPPVVQGVTYDEIYTKVKEVIRQQSGPVIWIPSKEKL</sequence>
<dbReference type="InterPro" id="IPR004172">
    <property type="entry name" value="L27_dom"/>
</dbReference>
<organism evidence="9 10">
    <name type="scientific">Acropora cervicornis</name>
    <name type="common">Staghorn coral</name>
    <dbReference type="NCBI Taxonomy" id="6130"/>
    <lineage>
        <taxon>Eukaryota</taxon>
        <taxon>Metazoa</taxon>
        <taxon>Cnidaria</taxon>
        <taxon>Anthozoa</taxon>
        <taxon>Hexacorallia</taxon>
        <taxon>Scleractinia</taxon>
        <taxon>Astrocoeniina</taxon>
        <taxon>Acroporidae</taxon>
        <taxon>Acropora</taxon>
    </lineage>
</organism>
<dbReference type="PROSITE" id="PS51022">
    <property type="entry name" value="L27"/>
    <property type="match status" value="1"/>
</dbReference>
<dbReference type="Gene3D" id="2.30.42.10">
    <property type="match status" value="3"/>
</dbReference>
<dbReference type="InterPro" id="IPR027417">
    <property type="entry name" value="P-loop_NTPase"/>
</dbReference>
<dbReference type="InterPro" id="IPR050614">
    <property type="entry name" value="Synaptic_Scaffolding_LAP-MAGUK"/>
</dbReference>
<dbReference type="GO" id="GO:0019901">
    <property type="term" value="F:protein kinase binding"/>
    <property type="evidence" value="ECO:0007669"/>
    <property type="project" value="TreeGrafter"/>
</dbReference>
<evidence type="ECO:0000259" key="7">
    <source>
        <dbReference type="PROSITE" id="PS50106"/>
    </source>
</evidence>
<dbReference type="Pfam" id="PF09058">
    <property type="entry name" value="L27_1"/>
    <property type="match status" value="1"/>
</dbReference>
<dbReference type="InterPro" id="IPR036892">
    <property type="entry name" value="L27_dom_sf"/>
</dbReference>
<protein>
    <submittedName>
        <fullName evidence="9">Disks large-like protein 1</fullName>
    </submittedName>
</protein>
<dbReference type="GO" id="GO:0043113">
    <property type="term" value="P:receptor clustering"/>
    <property type="evidence" value="ECO:0007669"/>
    <property type="project" value="TreeGrafter"/>
</dbReference>
<evidence type="ECO:0000259" key="6">
    <source>
        <dbReference type="PROSITE" id="PS50002"/>
    </source>
</evidence>
<dbReference type="InterPro" id="IPR001452">
    <property type="entry name" value="SH3_domain"/>
</dbReference>
<dbReference type="Pfam" id="PF00595">
    <property type="entry name" value="PDZ"/>
    <property type="match status" value="1"/>
</dbReference>
<feature type="domain" description="PDZ" evidence="7">
    <location>
        <begin position="173"/>
        <end position="250"/>
    </location>
</feature>
<dbReference type="GO" id="GO:0016323">
    <property type="term" value="C:basolateral plasma membrane"/>
    <property type="evidence" value="ECO:0007669"/>
    <property type="project" value="TreeGrafter"/>
</dbReference>
<dbReference type="EMBL" id="JARQWQ010000002">
    <property type="protein sequence ID" value="KAK2573330.1"/>
    <property type="molecule type" value="Genomic_DNA"/>
</dbReference>
<dbReference type="InterPro" id="IPR015143">
    <property type="entry name" value="L27_1"/>
</dbReference>
<feature type="domain" description="SH3" evidence="6">
    <location>
        <begin position="465"/>
        <end position="535"/>
    </location>
</feature>
<reference evidence="9" key="2">
    <citation type="journal article" date="2023" name="Science">
        <title>Genomic signatures of disease resistance in endangered staghorn corals.</title>
        <authorList>
            <person name="Vollmer S.V."/>
            <person name="Selwyn J.D."/>
            <person name="Despard B.A."/>
            <person name="Roesel C.L."/>
        </authorList>
    </citation>
    <scope>NUCLEOTIDE SEQUENCE</scope>
    <source>
        <strain evidence="9">K2</strain>
    </source>
</reference>
<dbReference type="CDD" id="cd11861">
    <property type="entry name" value="SH3_DLG-like"/>
    <property type="match status" value="1"/>
</dbReference>
<dbReference type="AlphaFoldDB" id="A0AAD9R5B6"/>
<dbReference type="SMART" id="SM00326">
    <property type="entry name" value="SH3"/>
    <property type="match status" value="1"/>
</dbReference>
<evidence type="ECO:0000256" key="1">
    <source>
        <dbReference type="ARBA" id="ARBA00004370"/>
    </source>
</evidence>
<dbReference type="InterPro" id="IPR036034">
    <property type="entry name" value="PDZ_sf"/>
</dbReference>
<dbReference type="SMART" id="SM00228">
    <property type="entry name" value="PDZ"/>
    <property type="match status" value="2"/>
</dbReference>
<feature type="region of interest" description="Disordered" evidence="5">
    <location>
        <begin position="587"/>
        <end position="608"/>
    </location>
</feature>
<dbReference type="Gene3D" id="3.40.50.300">
    <property type="entry name" value="P-loop containing nucleotide triphosphate hydrolases"/>
    <property type="match status" value="1"/>
</dbReference>
<evidence type="ECO:0000256" key="4">
    <source>
        <dbReference type="PROSITE-ProRule" id="PRU00192"/>
    </source>
</evidence>
<dbReference type="SUPFAM" id="SSF50156">
    <property type="entry name" value="PDZ domain-like"/>
    <property type="match status" value="3"/>
</dbReference>
<dbReference type="PROSITE" id="PS50002">
    <property type="entry name" value="SH3"/>
    <property type="match status" value="1"/>
</dbReference>
<dbReference type="GO" id="GO:0098609">
    <property type="term" value="P:cell-cell adhesion"/>
    <property type="evidence" value="ECO:0007669"/>
    <property type="project" value="TreeGrafter"/>
</dbReference>
<dbReference type="GO" id="GO:0030054">
    <property type="term" value="C:cell junction"/>
    <property type="evidence" value="ECO:0007669"/>
    <property type="project" value="TreeGrafter"/>
</dbReference>
<feature type="compositionally biased region" description="Polar residues" evidence="5">
    <location>
        <begin position="590"/>
        <end position="600"/>
    </location>
</feature>
<feature type="domain" description="PDZ" evidence="7">
    <location>
        <begin position="251"/>
        <end position="294"/>
    </location>
</feature>
<evidence type="ECO:0000313" key="10">
    <source>
        <dbReference type="Proteomes" id="UP001249851"/>
    </source>
</evidence>
<feature type="domain" description="L27" evidence="8">
    <location>
        <begin position="4"/>
        <end position="64"/>
    </location>
</feature>
<dbReference type="Pfam" id="PF00018">
    <property type="entry name" value="SH3_1"/>
    <property type="match status" value="1"/>
</dbReference>
<evidence type="ECO:0000256" key="3">
    <source>
        <dbReference type="ARBA" id="ARBA00023136"/>
    </source>
</evidence>
<dbReference type="Gene3D" id="2.30.30.40">
    <property type="entry name" value="SH3 Domains"/>
    <property type="match status" value="1"/>
</dbReference>
<comment type="subcellular location">
    <subcellularLocation>
        <location evidence="1">Membrane</location>
    </subcellularLocation>
</comment>
<proteinExistence type="predicted"/>
<gene>
    <name evidence="9" type="ORF">P5673_000976</name>
</gene>
<comment type="caution">
    <text evidence="9">The sequence shown here is derived from an EMBL/GenBank/DDBJ whole genome shotgun (WGS) entry which is preliminary data.</text>
</comment>
<name>A0AAD9R5B6_ACRCE</name>
<dbReference type="SUPFAM" id="SSF50044">
    <property type="entry name" value="SH3-domain"/>
    <property type="match status" value="1"/>
</dbReference>
<dbReference type="PROSITE" id="PS50106">
    <property type="entry name" value="PDZ"/>
    <property type="match status" value="2"/>
</dbReference>
<keyword evidence="3" id="KW-0472">Membrane</keyword>
<dbReference type="Gene3D" id="1.10.287.470">
    <property type="entry name" value="Helix hairpin bin"/>
    <property type="match status" value="1"/>
</dbReference>
<feature type="region of interest" description="Disordered" evidence="5">
    <location>
        <begin position="544"/>
        <end position="572"/>
    </location>
</feature>
<dbReference type="Proteomes" id="UP001249851">
    <property type="component" value="Unassembled WGS sequence"/>
</dbReference>
<dbReference type="SUPFAM" id="SSF101288">
    <property type="entry name" value="L27 domain"/>
    <property type="match status" value="1"/>
</dbReference>
<accession>A0AAD9R5B6</accession>
<dbReference type="GO" id="GO:0097120">
    <property type="term" value="P:receptor localization to synapse"/>
    <property type="evidence" value="ECO:0007669"/>
    <property type="project" value="TreeGrafter"/>
</dbReference>
<reference evidence="9" key="1">
    <citation type="journal article" date="2023" name="G3 (Bethesda)">
        <title>Whole genome assembly and annotation of the endangered Caribbean coral Acropora cervicornis.</title>
        <authorList>
            <person name="Selwyn J.D."/>
            <person name="Vollmer S.V."/>
        </authorList>
    </citation>
    <scope>NUCLEOTIDE SEQUENCE</scope>
    <source>
        <strain evidence="9">K2</strain>
    </source>
</reference>